<evidence type="ECO:0000313" key="3">
    <source>
        <dbReference type="Proteomes" id="UP000076021"/>
    </source>
</evidence>
<dbReference type="Proteomes" id="UP000076021">
    <property type="component" value="Chromosome"/>
</dbReference>
<feature type="transmembrane region" description="Helical" evidence="1">
    <location>
        <begin position="14"/>
        <end position="34"/>
    </location>
</feature>
<sequence>MKQIRLLNLKSEKIMGWIVGIALIVLVFFSSSIIERHLKDIKKQNNELIKLLKEKNSEKS</sequence>
<gene>
    <name evidence="2" type="ORF">ATY39_10090</name>
</gene>
<keyword evidence="1" id="KW-0812">Transmembrane</keyword>
<dbReference type="AlphaFoldDB" id="A0A143HDD8"/>
<keyword evidence="3" id="KW-1185">Reference proteome</keyword>
<reference evidence="3" key="2">
    <citation type="submission" date="2016-03" db="EMBL/GenBank/DDBJ databases">
        <authorList>
            <person name="Ploux O."/>
        </authorList>
    </citation>
    <scope>NUCLEOTIDE SEQUENCE [LARGE SCALE GENOMIC DNA]</scope>
    <source>
        <strain evidence="3">PP9</strain>
    </source>
</reference>
<evidence type="ECO:0000313" key="2">
    <source>
        <dbReference type="EMBL" id="AMW99758.1"/>
    </source>
</evidence>
<dbReference type="STRING" id="241244.ATY39_10090"/>
<dbReference type="RefSeq" id="WP_066789344.1">
    <property type="nucleotide sequence ID" value="NZ_CP014806.1"/>
</dbReference>
<keyword evidence="1" id="KW-0472">Membrane</keyword>
<name>A0A143HDD8_9BACL</name>
<evidence type="ECO:0000256" key="1">
    <source>
        <dbReference type="SAM" id="Phobius"/>
    </source>
</evidence>
<organism evidence="2 3">
    <name type="scientific">Rummeliibacillus stabekisii</name>
    <dbReference type="NCBI Taxonomy" id="241244"/>
    <lineage>
        <taxon>Bacteria</taxon>
        <taxon>Bacillati</taxon>
        <taxon>Bacillota</taxon>
        <taxon>Bacilli</taxon>
        <taxon>Bacillales</taxon>
        <taxon>Caryophanaceae</taxon>
        <taxon>Rummeliibacillus</taxon>
    </lineage>
</organism>
<reference evidence="2 3" key="1">
    <citation type="journal article" date="2016" name="Genome Announc.">
        <title>Whole-Genome Sequence of Rummeliibacillus stabekisii Strain PP9 Isolated from Antarctic Soil.</title>
        <authorList>
            <person name="da Mota F.F."/>
            <person name="Vollu R.E."/>
            <person name="Jurelevicius D."/>
            <person name="Seldin L."/>
        </authorList>
    </citation>
    <scope>NUCLEOTIDE SEQUENCE [LARGE SCALE GENOMIC DNA]</scope>
    <source>
        <strain evidence="2 3">PP9</strain>
    </source>
</reference>
<proteinExistence type="predicted"/>
<accession>A0A143HDD8</accession>
<protein>
    <submittedName>
        <fullName evidence="2">Uncharacterized protein</fullName>
    </submittedName>
</protein>
<keyword evidence="1" id="KW-1133">Transmembrane helix</keyword>
<dbReference type="EMBL" id="CP014806">
    <property type="protein sequence ID" value="AMW99758.1"/>
    <property type="molecule type" value="Genomic_DNA"/>
</dbReference>
<dbReference type="KEGG" id="rst:ATY39_10090"/>